<keyword evidence="13" id="KW-0732">Signal</keyword>
<comment type="caution">
    <text evidence="16">The sequence shown here is derived from an EMBL/GenBank/DDBJ whole genome shotgun (WGS) entry which is preliminary data.</text>
</comment>
<keyword evidence="4" id="KW-0410">Iron transport</keyword>
<keyword evidence="10 11" id="KW-0998">Cell outer membrane</keyword>
<dbReference type="SUPFAM" id="SSF56935">
    <property type="entry name" value="Porins"/>
    <property type="match status" value="1"/>
</dbReference>
<keyword evidence="9 11" id="KW-0472">Membrane</keyword>
<evidence type="ECO:0000256" key="7">
    <source>
        <dbReference type="ARBA" id="ARBA00023065"/>
    </source>
</evidence>
<dbReference type="PROSITE" id="PS52016">
    <property type="entry name" value="TONB_DEPENDENT_REC_3"/>
    <property type="match status" value="1"/>
</dbReference>
<feature type="signal peptide" evidence="13">
    <location>
        <begin position="1"/>
        <end position="24"/>
    </location>
</feature>
<dbReference type="EMBL" id="AAVT01000007">
    <property type="protein sequence ID" value="EAW30497.1"/>
    <property type="molecule type" value="Genomic_DNA"/>
</dbReference>
<feature type="domain" description="TonB-dependent receptor plug" evidence="15">
    <location>
        <begin position="45"/>
        <end position="153"/>
    </location>
</feature>
<evidence type="ECO:0000259" key="15">
    <source>
        <dbReference type="Pfam" id="PF07715"/>
    </source>
</evidence>
<protein>
    <submittedName>
        <fullName evidence="16">TonB-dependent receptor C-terminal domain protein</fullName>
    </submittedName>
</protein>
<dbReference type="Gene3D" id="2.170.130.10">
    <property type="entry name" value="TonB-dependent receptor, plug domain"/>
    <property type="match status" value="1"/>
</dbReference>
<keyword evidence="6" id="KW-0408">Iron</keyword>
<name>A0YEQ2_9GAMM</name>
<accession>A0YEQ2</accession>
<evidence type="ECO:0000256" key="13">
    <source>
        <dbReference type="SAM" id="SignalP"/>
    </source>
</evidence>
<keyword evidence="3 11" id="KW-1134">Transmembrane beta strand</keyword>
<dbReference type="GO" id="GO:0006826">
    <property type="term" value="P:iron ion transport"/>
    <property type="evidence" value="ECO:0007669"/>
    <property type="project" value="UniProtKB-KW"/>
</dbReference>
<dbReference type="Gene3D" id="2.40.170.20">
    <property type="entry name" value="TonB-dependent receptor, beta-barrel domain"/>
    <property type="match status" value="1"/>
</dbReference>
<evidence type="ECO:0000256" key="4">
    <source>
        <dbReference type="ARBA" id="ARBA00022496"/>
    </source>
</evidence>
<keyword evidence="17" id="KW-1185">Reference proteome</keyword>
<comment type="similarity">
    <text evidence="11 12">Belongs to the TonB-dependent receptor family.</text>
</comment>
<dbReference type="GO" id="GO:0009279">
    <property type="term" value="C:cell outer membrane"/>
    <property type="evidence" value="ECO:0007669"/>
    <property type="project" value="UniProtKB-SubCell"/>
</dbReference>
<keyword evidence="8 12" id="KW-0798">TonB box</keyword>
<dbReference type="Pfam" id="PF00593">
    <property type="entry name" value="TonB_dep_Rec_b-barrel"/>
    <property type="match status" value="1"/>
</dbReference>
<dbReference type="InterPro" id="IPR037066">
    <property type="entry name" value="Plug_dom_sf"/>
</dbReference>
<evidence type="ECO:0000256" key="6">
    <source>
        <dbReference type="ARBA" id="ARBA00023004"/>
    </source>
</evidence>
<feature type="domain" description="TonB-dependent receptor-like beta-barrel" evidence="14">
    <location>
        <begin position="181"/>
        <end position="606"/>
    </location>
</feature>
<evidence type="ECO:0000313" key="17">
    <source>
        <dbReference type="Proteomes" id="UP000004931"/>
    </source>
</evidence>
<organism evidence="16 17">
    <name type="scientific">marine gamma proteobacterium HTCC2143</name>
    <dbReference type="NCBI Taxonomy" id="247633"/>
    <lineage>
        <taxon>Bacteria</taxon>
        <taxon>Pseudomonadati</taxon>
        <taxon>Pseudomonadota</taxon>
        <taxon>Gammaproteobacteria</taxon>
        <taxon>Cellvibrionales</taxon>
        <taxon>Spongiibacteraceae</taxon>
        <taxon>BD1-7 clade</taxon>
    </lineage>
</organism>
<evidence type="ECO:0000259" key="14">
    <source>
        <dbReference type="Pfam" id="PF00593"/>
    </source>
</evidence>
<evidence type="ECO:0000256" key="10">
    <source>
        <dbReference type="ARBA" id="ARBA00023237"/>
    </source>
</evidence>
<gene>
    <name evidence="16" type="ORF">GP2143_00122</name>
</gene>
<dbReference type="Pfam" id="PF07715">
    <property type="entry name" value="Plug"/>
    <property type="match status" value="1"/>
</dbReference>
<feature type="chain" id="PRO_5002630717" evidence="13">
    <location>
        <begin position="25"/>
        <end position="638"/>
    </location>
</feature>
<evidence type="ECO:0000256" key="5">
    <source>
        <dbReference type="ARBA" id="ARBA00022692"/>
    </source>
</evidence>
<keyword evidence="7" id="KW-0406">Ion transport</keyword>
<evidence type="ECO:0000256" key="12">
    <source>
        <dbReference type="RuleBase" id="RU003357"/>
    </source>
</evidence>
<keyword evidence="2 11" id="KW-0813">Transport</keyword>
<proteinExistence type="inferred from homology"/>
<dbReference type="InterPro" id="IPR036942">
    <property type="entry name" value="Beta-barrel_TonB_sf"/>
</dbReference>
<reference evidence="16 17" key="1">
    <citation type="journal article" date="2010" name="J. Bacteriol.">
        <title>Genome sequence of the oligotrophic marine Gammaproteobacterium HTCC2143, isolated from the Oregon Coast.</title>
        <authorList>
            <person name="Oh H.M."/>
            <person name="Kang I."/>
            <person name="Ferriera S."/>
            <person name="Giovannoni S.J."/>
            <person name="Cho J.C."/>
        </authorList>
    </citation>
    <scope>NUCLEOTIDE SEQUENCE [LARGE SCALE GENOMIC DNA]</scope>
    <source>
        <strain evidence="16 17">HTCC2143</strain>
    </source>
</reference>
<dbReference type="OrthoDB" id="9764669at2"/>
<evidence type="ECO:0000256" key="9">
    <source>
        <dbReference type="ARBA" id="ARBA00023136"/>
    </source>
</evidence>
<comment type="subcellular location">
    <subcellularLocation>
        <location evidence="1 11">Cell outer membrane</location>
        <topology evidence="1 11">Multi-pass membrane protein</topology>
    </subcellularLocation>
</comment>
<evidence type="ECO:0000256" key="1">
    <source>
        <dbReference type="ARBA" id="ARBA00004571"/>
    </source>
</evidence>
<dbReference type="InterPro" id="IPR000531">
    <property type="entry name" value="Beta-barrel_TonB"/>
</dbReference>
<dbReference type="AlphaFoldDB" id="A0YEQ2"/>
<dbReference type="PANTHER" id="PTHR32552:SF81">
    <property type="entry name" value="TONB-DEPENDENT OUTER MEMBRANE RECEPTOR"/>
    <property type="match status" value="1"/>
</dbReference>
<dbReference type="Proteomes" id="UP000004931">
    <property type="component" value="Unassembled WGS sequence"/>
</dbReference>
<sequence>MSFYNCTLVTAIATASLSSFGVSASTNEIEQIIVSGTRSEQPSVQIPASIQVVTAEDIKLSGASSLIQILNAQAGIQINDLIGAGSRATSISMRGFGENNVNNVLVLVDGRKLNNPSLAGPDLSAIALKDVERVEIIQGSAGTLFGDQATGGVINVITKRSKELSASVEAGRGTDDLEVYRGSISHGLDNGLFYRVSAEKVLEDNYRVNNEANYSNVLANVGYEHTSFRLFAEILQVEDKLNLPGSLNRANIASDRKQTFNPSEFTNQSSDAYRIGGDVHLTDNWTISAEYTDRETDSAGQTSWGFDWTGTTSVETLNPRAVGIIATANGDILVTSGFDLQESEYQSDLTGSDSEQSLSDFYAQVVVPVTANISVTAGGRYSELEETDNLSGTDNDDDISVFQIGAAYQVNADTRLFLRRDEGFRWANIDENGYSDQPVGEILAPQESTSWEAGVETRIDAVSFSALLYQMTIDNEIYYDPTVNLFGANSNLDESDRVGIVLDSRWKVSERINLQINYSYVDAEVSAGLYSGNTVPFVASQTANLVATFVISDNWSIYVDAQHTGSRYGANDDANSNGELGGYTLYNANINWQYHQFSVNFRANNLTGKKYNGFESTGYNYAYPAKEETFEITAGYTF</sequence>
<evidence type="ECO:0000313" key="16">
    <source>
        <dbReference type="EMBL" id="EAW30497.1"/>
    </source>
</evidence>
<evidence type="ECO:0000256" key="8">
    <source>
        <dbReference type="ARBA" id="ARBA00023077"/>
    </source>
</evidence>
<dbReference type="STRING" id="247633.GP2143_00122"/>
<evidence type="ECO:0000256" key="11">
    <source>
        <dbReference type="PROSITE-ProRule" id="PRU01360"/>
    </source>
</evidence>
<dbReference type="PANTHER" id="PTHR32552">
    <property type="entry name" value="FERRICHROME IRON RECEPTOR-RELATED"/>
    <property type="match status" value="1"/>
</dbReference>
<dbReference type="eggNOG" id="COG4206">
    <property type="taxonomic scope" value="Bacteria"/>
</dbReference>
<dbReference type="InterPro" id="IPR039426">
    <property type="entry name" value="TonB-dep_rcpt-like"/>
</dbReference>
<evidence type="ECO:0000256" key="3">
    <source>
        <dbReference type="ARBA" id="ARBA00022452"/>
    </source>
</evidence>
<keyword evidence="16" id="KW-0675">Receptor</keyword>
<keyword evidence="5 11" id="KW-0812">Transmembrane</keyword>
<dbReference type="InterPro" id="IPR012910">
    <property type="entry name" value="Plug_dom"/>
</dbReference>
<evidence type="ECO:0000256" key="2">
    <source>
        <dbReference type="ARBA" id="ARBA00022448"/>
    </source>
</evidence>